<keyword evidence="6" id="KW-0695">RNA-directed DNA polymerase</keyword>
<dbReference type="SUPFAM" id="SSF56672">
    <property type="entry name" value="DNA/RNA polymerases"/>
    <property type="match status" value="1"/>
</dbReference>
<dbReference type="PANTHER" id="PTHR34047">
    <property type="entry name" value="NUCLEAR INTRON MATURASE 1, MITOCHONDRIAL-RELATED"/>
    <property type="match status" value="1"/>
</dbReference>
<keyword evidence="7" id="KW-0051">Antiviral defense</keyword>
<feature type="domain" description="Reverse transcriptase" evidence="10">
    <location>
        <begin position="87"/>
        <end position="266"/>
    </location>
</feature>
<evidence type="ECO:0000256" key="8">
    <source>
        <dbReference type="ARBA" id="ARBA00034120"/>
    </source>
</evidence>
<dbReference type="Proteomes" id="UP000658382">
    <property type="component" value="Unassembled WGS sequence"/>
</dbReference>
<dbReference type="PRINTS" id="PR00866">
    <property type="entry name" value="RNADNAPOLMS"/>
</dbReference>
<evidence type="ECO:0000256" key="9">
    <source>
        <dbReference type="ARBA" id="ARBA00048173"/>
    </source>
</evidence>
<dbReference type="InterPro" id="IPR043502">
    <property type="entry name" value="DNA/RNA_pol_sf"/>
</dbReference>
<dbReference type="GO" id="GO:0003964">
    <property type="term" value="F:RNA-directed DNA polymerase activity"/>
    <property type="evidence" value="ECO:0007669"/>
    <property type="project" value="UniProtKB-KW"/>
</dbReference>
<dbReference type="EC" id="2.7.7.49" evidence="1"/>
<evidence type="ECO:0000313" key="11">
    <source>
        <dbReference type="EMBL" id="GGK09078.1"/>
    </source>
</evidence>
<sequence>MQRPQNTSEDDCSQRDTLETEGYAEVCSNIHTEMNRQDGTNLIDQVIDHDNLYMAYKHVRANKGAPGIDGITVDELYGHMQQYYSSLRRKVRDGSYQLQPVRRVEIKKDDGSKRKLGIPCVLDRVVQQAIYQVIAQEINPYFSKHSYGFRPNRNAKQAIKKAAHYYKQGYRTVVDCDLKSYFDTIHHQKLMEYLKVFIQDKVVLELIWKFLKSGIMEEGMVTASSVGAPQGGNLSPILSNVYLNELDKELERRGHKFVRYADDCAS</sequence>
<dbReference type="PANTHER" id="PTHR34047:SF8">
    <property type="entry name" value="PROTEIN YKFC"/>
    <property type="match status" value="1"/>
</dbReference>
<protein>
    <recommendedName>
        <fullName evidence="1">RNA-directed DNA polymerase</fullName>
        <ecNumber evidence="1">2.7.7.49</ecNumber>
    </recommendedName>
</protein>
<organism evidence="11 12">
    <name type="scientific">Lentibacillus kapialis</name>
    <dbReference type="NCBI Taxonomy" id="340214"/>
    <lineage>
        <taxon>Bacteria</taxon>
        <taxon>Bacillati</taxon>
        <taxon>Bacillota</taxon>
        <taxon>Bacilli</taxon>
        <taxon>Bacillales</taxon>
        <taxon>Bacillaceae</taxon>
        <taxon>Lentibacillus</taxon>
    </lineage>
</organism>
<comment type="similarity">
    <text evidence="8">Belongs to the bacterial reverse transcriptase family.</text>
</comment>
<reference evidence="11" key="1">
    <citation type="journal article" date="2014" name="Int. J. Syst. Evol. Microbiol.">
        <title>Complete genome sequence of Corynebacterium casei LMG S-19264T (=DSM 44701T), isolated from a smear-ripened cheese.</title>
        <authorList>
            <consortium name="US DOE Joint Genome Institute (JGI-PGF)"/>
            <person name="Walter F."/>
            <person name="Albersmeier A."/>
            <person name="Kalinowski J."/>
            <person name="Ruckert C."/>
        </authorList>
    </citation>
    <scope>NUCLEOTIDE SEQUENCE</scope>
    <source>
        <strain evidence="11">JCM 12580</strain>
    </source>
</reference>
<keyword evidence="2" id="KW-0808">Transferase</keyword>
<dbReference type="AlphaFoldDB" id="A0A917Q374"/>
<dbReference type="Pfam" id="PF00078">
    <property type="entry name" value="RVT_1"/>
    <property type="match status" value="1"/>
</dbReference>
<accession>A0A917Q374</accession>
<evidence type="ECO:0000256" key="4">
    <source>
        <dbReference type="ARBA" id="ARBA00022723"/>
    </source>
</evidence>
<comment type="catalytic activity">
    <reaction evidence="9">
        <text>DNA(n) + a 2'-deoxyribonucleoside 5'-triphosphate = DNA(n+1) + diphosphate</text>
        <dbReference type="Rhea" id="RHEA:22508"/>
        <dbReference type="Rhea" id="RHEA-COMP:17339"/>
        <dbReference type="Rhea" id="RHEA-COMP:17340"/>
        <dbReference type="ChEBI" id="CHEBI:33019"/>
        <dbReference type="ChEBI" id="CHEBI:61560"/>
        <dbReference type="ChEBI" id="CHEBI:173112"/>
        <dbReference type="EC" id="2.7.7.49"/>
    </reaction>
</comment>
<keyword evidence="3" id="KW-0548">Nucleotidyltransferase</keyword>
<dbReference type="CDD" id="cd01651">
    <property type="entry name" value="RT_G2_intron"/>
    <property type="match status" value="1"/>
</dbReference>
<dbReference type="InterPro" id="IPR051083">
    <property type="entry name" value="GrpII_Intron_Splice-Mob/Def"/>
</dbReference>
<dbReference type="InterPro" id="IPR000123">
    <property type="entry name" value="Reverse_transcriptase_msDNA"/>
</dbReference>
<dbReference type="GO" id="GO:0003723">
    <property type="term" value="F:RNA binding"/>
    <property type="evidence" value="ECO:0007669"/>
    <property type="project" value="InterPro"/>
</dbReference>
<comment type="caution">
    <text evidence="11">The sequence shown here is derived from an EMBL/GenBank/DDBJ whole genome shotgun (WGS) entry which is preliminary data.</text>
</comment>
<proteinExistence type="inferred from homology"/>
<keyword evidence="4" id="KW-0479">Metal-binding</keyword>
<evidence type="ECO:0000259" key="10">
    <source>
        <dbReference type="PROSITE" id="PS50878"/>
    </source>
</evidence>
<evidence type="ECO:0000256" key="6">
    <source>
        <dbReference type="ARBA" id="ARBA00022918"/>
    </source>
</evidence>
<dbReference type="RefSeq" id="WP_229671935.1">
    <property type="nucleotide sequence ID" value="NZ_BMNQ01000095.1"/>
</dbReference>
<dbReference type="EMBL" id="BMNQ01000095">
    <property type="protein sequence ID" value="GGK09078.1"/>
    <property type="molecule type" value="Genomic_DNA"/>
</dbReference>
<evidence type="ECO:0000256" key="7">
    <source>
        <dbReference type="ARBA" id="ARBA00023118"/>
    </source>
</evidence>
<dbReference type="GO" id="GO:0046872">
    <property type="term" value="F:metal ion binding"/>
    <property type="evidence" value="ECO:0007669"/>
    <property type="project" value="UniProtKB-KW"/>
</dbReference>
<keyword evidence="5" id="KW-0460">Magnesium</keyword>
<keyword evidence="12" id="KW-1185">Reference proteome</keyword>
<evidence type="ECO:0000256" key="3">
    <source>
        <dbReference type="ARBA" id="ARBA00022695"/>
    </source>
</evidence>
<evidence type="ECO:0000256" key="2">
    <source>
        <dbReference type="ARBA" id="ARBA00022679"/>
    </source>
</evidence>
<reference evidence="11" key="2">
    <citation type="submission" date="2020-09" db="EMBL/GenBank/DDBJ databases">
        <authorList>
            <person name="Sun Q."/>
            <person name="Ohkuma M."/>
        </authorList>
    </citation>
    <scope>NUCLEOTIDE SEQUENCE</scope>
    <source>
        <strain evidence="11">JCM 12580</strain>
    </source>
</reference>
<name>A0A917Q374_9BACI</name>
<dbReference type="InterPro" id="IPR000477">
    <property type="entry name" value="RT_dom"/>
</dbReference>
<dbReference type="PROSITE" id="PS50878">
    <property type="entry name" value="RT_POL"/>
    <property type="match status" value="1"/>
</dbReference>
<evidence type="ECO:0000256" key="1">
    <source>
        <dbReference type="ARBA" id="ARBA00012493"/>
    </source>
</evidence>
<dbReference type="GO" id="GO:0051607">
    <property type="term" value="P:defense response to virus"/>
    <property type="evidence" value="ECO:0007669"/>
    <property type="project" value="UniProtKB-KW"/>
</dbReference>
<gene>
    <name evidence="11" type="ORF">GCM10007063_34360</name>
</gene>
<evidence type="ECO:0000313" key="12">
    <source>
        <dbReference type="Proteomes" id="UP000658382"/>
    </source>
</evidence>
<evidence type="ECO:0000256" key="5">
    <source>
        <dbReference type="ARBA" id="ARBA00022842"/>
    </source>
</evidence>